<organism evidence="1 2">
    <name type="scientific">Enterobacter cloacae subsp. cloacae (strain ATCC 13047 / DSM 30054 / NBRC 13535 / NCTC 10005 / WDCM 00083 / NCDC 279-56)</name>
    <dbReference type="NCBI Taxonomy" id="716541"/>
    <lineage>
        <taxon>Bacteria</taxon>
        <taxon>Pseudomonadati</taxon>
        <taxon>Pseudomonadota</taxon>
        <taxon>Gammaproteobacteria</taxon>
        <taxon>Enterobacterales</taxon>
        <taxon>Enterobacteriaceae</taxon>
        <taxon>Enterobacter</taxon>
        <taxon>Enterobacter cloacae complex</taxon>
    </lineage>
</organism>
<evidence type="ECO:0000313" key="2">
    <source>
        <dbReference type="Proteomes" id="UP000002363"/>
    </source>
</evidence>
<dbReference type="AlphaFoldDB" id="A0A0H3CDY7"/>
<keyword evidence="2" id="KW-1185">Reference proteome</keyword>
<name>A0A0H3CDY7_ENTCC</name>
<reference evidence="1 2" key="1">
    <citation type="journal article" date="2010" name="J. Bacteriol.">
        <title>Complete genome sequence of Enterobacter cloacae subsp. cloacae type strain ATCC 13047.</title>
        <authorList>
            <person name="Ren Y."/>
            <person name="Ren Y."/>
            <person name="Zhou Z."/>
            <person name="Guo X."/>
            <person name="Li Y."/>
            <person name="Feng L."/>
            <person name="Wang L."/>
        </authorList>
    </citation>
    <scope>NUCLEOTIDE SEQUENCE [LARGE SCALE GENOMIC DNA]</scope>
    <source>
        <strain evidence="2">ATCC 13047 / DSM 30054 / NBRC 13535 / NCTC 10005 / WDCM 00083 / NCDC 279-56</strain>
    </source>
</reference>
<dbReference type="PATRIC" id="fig|716541.4.peg.756"/>
<evidence type="ECO:0000313" key="1">
    <source>
        <dbReference type="EMBL" id="ADF60043.1"/>
    </source>
</evidence>
<dbReference type="EnsemblBacteria" id="ADF60043">
    <property type="protein sequence ID" value="ADF60043"/>
    <property type="gene ID" value="ECL_00477"/>
</dbReference>
<dbReference type="Proteomes" id="UP000002363">
    <property type="component" value="Chromosome"/>
</dbReference>
<protein>
    <submittedName>
        <fullName evidence="1">Uncharacterized protein</fullName>
    </submittedName>
</protein>
<dbReference type="OrthoDB" id="6627566at2"/>
<accession>A0A0H3CDY7</accession>
<dbReference type="RefSeq" id="WP_013095206.1">
    <property type="nucleotide sequence ID" value="NC_014121.1"/>
</dbReference>
<dbReference type="eggNOG" id="ENOG5034AVZ">
    <property type="taxonomic scope" value="Bacteria"/>
</dbReference>
<dbReference type="EMBL" id="CP001918">
    <property type="protein sequence ID" value="ADF60043.1"/>
    <property type="molecule type" value="Genomic_DNA"/>
</dbReference>
<proteinExistence type="predicted"/>
<sequence>MQKALMTAELLALARLSIMAFKKPLKYMDDTDAEVIARFKKTFTPELIEQMCLRILGLEAERQSLNE</sequence>
<dbReference type="HOGENOM" id="CLU_2808580_0_0_6"/>
<dbReference type="STRING" id="716541.ECL_00477"/>
<dbReference type="KEGG" id="enc:ECL_00477"/>
<gene>
    <name evidence="1" type="ordered locus">ECL_00477</name>
</gene>